<dbReference type="GO" id="GO:0003677">
    <property type="term" value="F:DNA binding"/>
    <property type="evidence" value="ECO:0007669"/>
    <property type="project" value="UniProtKB-KW"/>
</dbReference>
<protein>
    <recommendedName>
        <fullName evidence="4">E2F/DP family winged-helix DNA-binding domain-containing protein</fullName>
    </recommendedName>
</protein>
<reference evidence="5 6" key="1">
    <citation type="submission" date="2017-03" db="EMBL/GenBank/DDBJ databases">
        <title>WGS assembly of Porphyra umbilicalis.</title>
        <authorList>
            <person name="Brawley S.H."/>
            <person name="Blouin N.A."/>
            <person name="Ficko-Blean E."/>
            <person name="Wheeler G.L."/>
            <person name="Lohr M."/>
            <person name="Goodson H.V."/>
            <person name="Jenkins J.W."/>
            <person name="Blaby-Haas C.E."/>
            <person name="Helliwell K.E."/>
            <person name="Chan C."/>
            <person name="Marriage T."/>
            <person name="Bhattacharya D."/>
            <person name="Klein A.S."/>
            <person name="Badis Y."/>
            <person name="Brodie J."/>
            <person name="Cao Y."/>
            <person name="Collen J."/>
            <person name="Dittami S.M."/>
            <person name="Gachon C.M."/>
            <person name="Green B.R."/>
            <person name="Karpowicz S."/>
            <person name="Kim J.W."/>
            <person name="Kudahl U."/>
            <person name="Lin S."/>
            <person name="Michel G."/>
            <person name="Mittag M."/>
            <person name="Olson B.J."/>
            <person name="Pangilinan J."/>
            <person name="Peng Y."/>
            <person name="Qiu H."/>
            <person name="Shu S."/>
            <person name="Singer J.T."/>
            <person name="Smith A.G."/>
            <person name="Sprecher B.N."/>
            <person name="Wagner V."/>
            <person name="Wang W."/>
            <person name="Wang Z.-Y."/>
            <person name="Yan J."/>
            <person name="Yarish C."/>
            <person name="Zoeuner-Riek S."/>
            <person name="Zhuang Y."/>
            <person name="Zou Y."/>
            <person name="Lindquist E.A."/>
            <person name="Grimwood J."/>
            <person name="Barry K."/>
            <person name="Rokhsar D.S."/>
            <person name="Schmutz J."/>
            <person name="Stiller J.W."/>
            <person name="Grossman A.R."/>
            <person name="Prochnik S.E."/>
        </authorList>
    </citation>
    <scope>NUCLEOTIDE SEQUENCE [LARGE SCALE GENOMIC DNA]</scope>
    <source>
        <strain evidence="5">4086291</strain>
    </source>
</reference>
<organism evidence="5 6">
    <name type="scientific">Porphyra umbilicalis</name>
    <name type="common">Purple laver</name>
    <name type="synonym">Red alga</name>
    <dbReference type="NCBI Taxonomy" id="2786"/>
    <lineage>
        <taxon>Eukaryota</taxon>
        <taxon>Rhodophyta</taxon>
        <taxon>Bangiophyceae</taxon>
        <taxon>Bangiales</taxon>
        <taxon>Bangiaceae</taxon>
        <taxon>Porphyra</taxon>
    </lineage>
</organism>
<dbReference type="InterPro" id="IPR003316">
    <property type="entry name" value="E2F_WHTH_DNA-bd_dom"/>
</dbReference>
<keyword evidence="2" id="KW-0539">Nucleus</keyword>
<dbReference type="GO" id="GO:0005667">
    <property type="term" value="C:transcription regulator complex"/>
    <property type="evidence" value="ECO:0007669"/>
    <property type="project" value="InterPro"/>
</dbReference>
<dbReference type="EMBL" id="KV919507">
    <property type="protein sequence ID" value="OSX69526.1"/>
    <property type="molecule type" value="Genomic_DNA"/>
</dbReference>
<dbReference type="SMART" id="SM01372">
    <property type="entry name" value="E2F_TDP"/>
    <property type="match status" value="1"/>
</dbReference>
<dbReference type="Proteomes" id="UP000218209">
    <property type="component" value="Unassembled WGS sequence"/>
</dbReference>
<accession>A0A1X6NM30</accession>
<name>A0A1X6NM30_PORUM</name>
<feature type="region of interest" description="Disordered" evidence="3">
    <location>
        <begin position="220"/>
        <end position="306"/>
    </location>
</feature>
<evidence type="ECO:0000259" key="4">
    <source>
        <dbReference type="SMART" id="SM01372"/>
    </source>
</evidence>
<dbReference type="AlphaFoldDB" id="A0A1X6NM30"/>
<dbReference type="InterPro" id="IPR036390">
    <property type="entry name" value="WH_DNA-bd_sf"/>
</dbReference>
<evidence type="ECO:0000256" key="3">
    <source>
        <dbReference type="SAM" id="MobiDB-lite"/>
    </source>
</evidence>
<feature type="compositionally biased region" description="Low complexity" evidence="3">
    <location>
        <begin position="52"/>
        <end position="66"/>
    </location>
</feature>
<feature type="compositionally biased region" description="Low complexity" evidence="3">
    <location>
        <begin position="222"/>
        <end position="240"/>
    </location>
</feature>
<evidence type="ECO:0000313" key="5">
    <source>
        <dbReference type="EMBL" id="OSX69526.1"/>
    </source>
</evidence>
<gene>
    <name evidence="5" type="ORF">BU14_1429s0002</name>
</gene>
<keyword evidence="6" id="KW-1185">Reference proteome</keyword>
<dbReference type="Gene3D" id="1.10.10.10">
    <property type="entry name" value="Winged helix-like DNA-binding domain superfamily/Winged helix DNA-binding domain"/>
    <property type="match status" value="1"/>
</dbReference>
<keyword evidence="2" id="KW-0238">DNA-binding</keyword>
<comment type="subcellular location">
    <subcellularLocation>
        <location evidence="2">Nucleus</location>
    </subcellularLocation>
    <subcellularLocation>
        <location evidence="1">Plastid</location>
    </subcellularLocation>
</comment>
<feature type="domain" description="E2F/DP family winged-helix DNA-binding" evidence="4">
    <location>
        <begin position="1"/>
        <end position="42"/>
    </location>
</feature>
<dbReference type="Pfam" id="PF02319">
    <property type="entry name" value="WHD_E2F_TDP"/>
    <property type="match status" value="1"/>
</dbReference>
<dbReference type="InterPro" id="IPR036388">
    <property type="entry name" value="WH-like_DNA-bd_sf"/>
</dbReference>
<keyword evidence="2" id="KW-0805">Transcription regulation</keyword>
<dbReference type="GO" id="GO:0009536">
    <property type="term" value="C:plastid"/>
    <property type="evidence" value="ECO:0007669"/>
    <property type="project" value="UniProtKB-SubCell"/>
</dbReference>
<feature type="region of interest" description="Disordered" evidence="3">
    <location>
        <begin position="52"/>
        <end position="91"/>
    </location>
</feature>
<dbReference type="GO" id="GO:0005634">
    <property type="term" value="C:nucleus"/>
    <property type="evidence" value="ECO:0007669"/>
    <property type="project" value="UniProtKB-SubCell"/>
</dbReference>
<sequence>MVASKMKTKVRRLYDIANILASLHIIKKVHTASRKPAFRWLGPATVRATPVGGAPSAGAASSVHPPTSSGSGLGDVSVPHTRASREEAQAAASASAAAAAVAAGVRRTRTQLASVEPERARKRLRVSPHVPVSSASPSLPTVPPSSYSPRGSVGNGSADGDDDGQSVGSATPHPSAHNASVVSSGHMATVPDPLASATGPAGASQVMAKYHAMLTMWNTHTQQQQLQPPDAARDQQAAKQVGANAESASRGCEVSPSVQQQPSQWEQPPGRPRSTTRNAGRADAGSVQTAQAVSVPSHGRTGASEADQAGAGAAFGVAGITPAMVAAMFAQWQQTQQLGNSVQTPSTEGRVSGALATPRAGCRSPDEDEDGAEDECDDPAEAVDDPVDNDEEQGMADDDDQQGEADSGTPQSSIAALRAAVTTTVPDWLSPSSVEEYMSAARAAGPEYEQRAAEWHASVSTWKGAWQKWQGMALSASAAGGGAAMVAADHVQMPLSTVGDGARR</sequence>
<comment type="similarity">
    <text evidence="2">Belongs to the E2F/DP family.</text>
</comment>
<feature type="compositionally biased region" description="Polar residues" evidence="3">
    <location>
        <begin position="339"/>
        <end position="349"/>
    </location>
</feature>
<keyword evidence="2" id="KW-0804">Transcription</keyword>
<feature type="compositionally biased region" description="Acidic residues" evidence="3">
    <location>
        <begin position="366"/>
        <end position="403"/>
    </location>
</feature>
<evidence type="ECO:0000256" key="2">
    <source>
        <dbReference type="RuleBase" id="RU003796"/>
    </source>
</evidence>
<dbReference type="GO" id="GO:0006355">
    <property type="term" value="P:regulation of DNA-templated transcription"/>
    <property type="evidence" value="ECO:0007669"/>
    <property type="project" value="InterPro"/>
</dbReference>
<feature type="region of interest" description="Disordered" evidence="3">
    <location>
        <begin position="339"/>
        <end position="413"/>
    </location>
</feature>
<feature type="region of interest" description="Disordered" evidence="3">
    <location>
        <begin position="112"/>
        <end position="184"/>
    </location>
</feature>
<evidence type="ECO:0000313" key="6">
    <source>
        <dbReference type="Proteomes" id="UP000218209"/>
    </source>
</evidence>
<feature type="compositionally biased region" description="Low complexity" evidence="3">
    <location>
        <begin position="253"/>
        <end position="268"/>
    </location>
</feature>
<evidence type="ECO:0000256" key="1">
    <source>
        <dbReference type="ARBA" id="ARBA00004474"/>
    </source>
</evidence>
<proteinExistence type="inferred from homology"/>
<feature type="compositionally biased region" description="Low complexity" evidence="3">
    <location>
        <begin position="127"/>
        <end position="149"/>
    </location>
</feature>
<dbReference type="OrthoDB" id="5318at2759"/>
<dbReference type="SUPFAM" id="SSF46785">
    <property type="entry name" value="Winged helix' DNA-binding domain"/>
    <property type="match status" value="1"/>
</dbReference>